<dbReference type="RefSeq" id="WP_091382756.1">
    <property type="nucleotide sequence ID" value="NZ_FNDV01000001.1"/>
</dbReference>
<keyword evidence="2" id="KW-1185">Reference proteome</keyword>
<reference evidence="2" key="1">
    <citation type="submission" date="2016-10" db="EMBL/GenBank/DDBJ databases">
        <authorList>
            <person name="Varghese N."/>
            <person name="Submissions S."/>
        </authorList>
    </citation>
    <scope>NUCLEOTIDE SEQUENCE [LARGE SCALE GENOMIC DNA]</scope>
    <source>
        <strain evidence="2">IBRC-M 10655</strain>
    </source>
</reference>
<accession>A0A1H0VAU4</accession>
<dbReference type="EMBL" id="FNJB01000013">
    <property type="protein sequence ID" value="SDP75355.1"/>
    <property type="molecule type" value="Genomic_DNA"/>
</dbReference>
<organism evidence="1 2">
    <name type="scientific">Actinokineospora alba</name>
    <dbReference type="NCBI Taxonomy" id="504798"/>
    <lineage>
        <taxon>Bacteria</taxon>
        <taxon>Bacillati</taxon>
        <taxon>Actinomycetota</taxon>
        <taxon>Actinomycetes</taxon>
        <taxon>Pseudonocardiales</taxon>
        <taxon>Pseudonocardiaceae</taxon>
        <taxon>Actinokineospora</taxon>
    </lineage>
</organism>
<proteinExistence type="predicted"/>
<evidence type="ECO:0000313" key="1">
    <source>
        <dbReference type="EMBL" id="SDP75355.1"/>
    </source>
</evidence>
<protein>
    <submittedName>
        <fullName evidence="1">Uncharacterized protein</fullName>
    </submittedName>
</protein>
<gene>
    <name evidence="1" type="ORF">SAMN05192558_113133</name>
</gene>
<evidence type="ECO:0000313" key="2">
    <source>
        <dbReference type="Proteomes" id="UP000199651"/>
    </source>
</evidence>
<dbReference type="STRING" id="504798.SAMN05421871_101887"/>
<dbReference type="AlphaFoldDB" id="A0A1H0VAU4"/>
<sequence>MSTSFRTKRRKLIQIHEGDVVEHSGRWWVVSRTRPEDTGRIRLDLHSIDGRATGARVGTPGDNLLIRF</sequence>
<name>A0A1H0VAU4_9PSEU</name>
<dbReference type="Proteomes" id="UP000199651">
    <property type="component" value="Unassembled WGS sequence"/>
</dbReference>